<keyword evidence="4" id="KW-1185">Reference proteome</keyword>
<dbReference type="GeneID" id="13441580"/>
<dbReference type="OrthoDB" id="330064at2759"/>
<organism evidence="2 4">
    <name type="scientific">Neospora caninum (strain Liverpool)</name>
    <dbReference type="NCBI Taxonomy" id="572307"/>
    <lineage>
        <taxon>Eukaryota</taxon>
        <taxon>Sar</taxon>
        <taxon>Alveolata</taxon>
        <taxon>Apicomplexa</taxon>
        <taxon>Conoidasida</taxon>
        <taxon>Coccidia</taxon>
        <taxon>Eucoccidiorida</taxon>
        <taxon>Eimeriorina</taxon>
        <taxon>Sarcocystidae</taxon>
        <taxon>Neospora</taxon>
    </lineage>
</organism>
<dbReference type="InParanoid" id="F0VA58"/>
<dbReference type="EMBL" id="LN714478">
    <property type="protein sequence ID" value="CEL65157.1"/>
    <property type="molecule type" value="Genomic_DNA"/>
</dbReference>
<reference evidence="3" key="4">
    <citation type="journal article" date="2015" name="PLoS ONE">
        <title>Comprehensive Evaluation of Toxoplasma gondii VEG and Neospora caninum LIV Genomes with Tachyzoite Stage Transcriptome and Proteome Defines Novel Transcript Features.</title>
        <authorList>
            <person name="Ramaprasad A."/>
            <person name="Mourier T."/>
            <person name="Naeem R."/>
            <person name="Malas T.B."/>
            <person name="Moussa E."/>
            <person name="Panigrahi A."/>
            <person name="Vermont S.J."/>
            <person name="Otto T.D."/>
            <person name="Wastling J."/>
            <person name="Pain A."/>
        </authorList>
    </citation>
    <scope>NUCLEOTIDE SEQUENCE</scope>
    <source>
        <strain evidence="3">Liverpool</strain>
    </source>
</reference>
<accession>F0VA58</accession>
<dbReference type="EMBL" id="FR823384">
    <property type="protein sequence ID" value="CBZ50547.1"/>
    <property type="molecule type" value="Genomic_DNA"/>
</dbReference>
<feature type="region of interest" description="Disordered" evidence="1">
    <location>
        <begin position="354"/>
        <end position="373"/>
    </location>
</feature>
<sequence>MADLQDQSFSGSAGLDTPIPASIMYDADLSKIFSALAAPLLQSQEIGLSGEDLASSAETNAEDSTPRCAEDQDGALADACGIRPGKGCQASLSDQSPPCQGDFASDLTFAALQALAGHLEGLSKGVRGDAATHPGKSREKCSSRTRTQGEKYCASEEALRRFAASDNVEASRVSVASGRQRWGDERGCGKAALDVERSADSSRSVDALHPEISRDLRLEGLSSAMALFGGRGLKRAASDTFDGEGFDTSPTDSTRSSGDGSRSERRKSPKIGDMDSRKRSDCEILGVDQLLKEDMEDVLELEQATSQLLFSDSDSGACLRETPHKSQLSRGLLDLASPAVRTFDVLASSRSPHFGSGVKAGPTGGQASTSGLPSILPRSFRSRSDYLSLCSLQTGSSDLGKEREPRSLDELKSLAGNEELGLTEIHILAEGLAREFMETCCARLRPEGYRNCRLKYRRDNLSFTVVSSKGWSGCNSPREDGRQGRCTPRSALKEGPWSAGAGMFVAPFGSAGGNSGLLANACGEPRQSCGSSPMGESGVNDSTVAAVVNAFLKATSILADATAQQPRERLGAGDGTRGFRSWSNTKAEYQLEAFRRSA</sequence>
<evidence type="ECO:0000313" key="2">
    <source>
        <dbReference type="EMBL" id="CBZ50547.1"/>
    </source>
</evidence>
<feature type="region of interest" description="Disordered" evidence="1">
    <location>
        <begin position="562"/>
        <end position="581"/>
    </location>
</feature>
<evidence type="ECO:0000256" key="1">
    <source>
        <dbReference type="SAM" id="MobiDB-lite"/>
    </source>
</evidence>
<gene>
    <name evidence="3" type="ORF">BN1204_010160</name>
    <name evidence="2" type="ORF">NCLIV_010160</name>
</gene>
<reference evidence="2" key="2">
    <citation type="submission" date="2011-03" db="EMBL/GenBank/DDBJ databases">
        <title>Comparative genomics and transcriptomics of Neospora caninum and Toxoplasma gondii.</title>
        <authorList>
            <person name="Reid A.J."/>
            <person name="Sohal A."/>
            <person name="Harris D."/>
            <person name="Quail M."/>
            <person name="Sanders M."/>
            <person name="Berriman M."/>
            <person name="Wastling J.M."/>
            <person name="Pain A."/>
        </authorList>
    </citation>
    <scope>NUCLEOTIDE SEQUENCE</scope>
    <source>
        <strain evidence="2">Liverpool</strain>
    </source>
</reference>
<feature type="region of interest" description="Disordered" evidence="1">
    <location>
        <begin position="239"/>
        <end position="279"/>
    </location>
</feature>
<dbReference type="VEuPathDB" id="ToxoDB:NCLIV_010160"/>
<dbReference type="eggNOG" id="ENOG502QZ0N">
    <property type="taxonomic scope" value="Eukaryota"/>
</dbReference>
<evidence type="ECO:0000313" key="3">
    <source>
        <dbReference type="EMBL" id="CEL65157.1"/>
    </source>
</evidence>
<protein>
    <submittedName>
        <fullName evidence="2">Uncharacterized protein</fullName>
    </submittedName>
</protein>
<feature type="compositionally biased region" description="Basic and acidic residues" evidence="1">
    <location>
        <begin position="270"/>
        <end position="279"/>
    </location>
</feature>
<evidence type="ECO:0000313" key="4">
    <source>
        <dbReference type="Proteomes" id="UP000007494"/>
    </source>
</evidence>
<reference evidence="2" key="1">
    <citation type="submission" date="2011-02" db="EMBL/GenBank/DDBJ databases">
        <authorList>
            <person name="Aslett M."/>
        </authorList>
    </citation>
    <scope>NUCLEOTIDE SEQUENCE</scope>
    <source>
        <strain evidence="2">Liverpool</strain>
    </source>
</reference>
<feature type="compositionally biased region" description="Low complexity" evidence="1">
    <location>
        <begin position="247"/>
        <end position="260"/>
    </location>
</feature>
<dbReference type="OMA" id="METCCAR"/>
<dbReference type="Proteomes" id="UP000007494">
    <property type="component" value="Chromosome IV"/>
</dbReference>
<name>F0VA58_NEOCL</name>
<dbReference type="RefSeq" id="XP_003880580.1">
    <property type="nucleotide sequence ID" value="XM_003880531.1"/>
</dbReference>
<reference evidence="4" key="3">
    <citation type="journal article" date="2012" name="PLoS Pathog.">
        <title>Comparative genomics of the apicomplexan parasites Toxoplasma gondii and Neospora caninum: Coccidia differing in host range and transmission strategy.</title>
        <authorList>
            <person name="Reid A.J."/>
            <person name="Vermont S.J."/>
            <person name="Cotton J.A."/>
            <person name="Harris D."/>
            <person name="Hill-Cawthorne G.A."/>
            <person name="Konen-Waisman S."/>
            <person name="Latham S.M."/>
            <person name="Mourier T."/>
            <person name="Norton R."/>
            <person name="Quail M.A."/>
            <person name="Sanders M."/>
            <person name="Shanmugam D."/>
            <person name="Sohal A."/>
            <person name="Wasmuth J.D."/>
            <person name="Brunk B."/>
            <person name="Grigg M.E."/>
            <person name="Howard J.C."/>
            <person name="Parkinson J."/>
            <person name="Roos D.S."/>
            <person name="Trees A.J."/>
            <person name="Berriman M."/>
            <person name="Pain A."/>
            <person name="Wastling J.M."/>
        </authorList>
    </citation>
    <scope>NUCLEOTIDE SEQUENCE [LARGE SCALE GENOMIC DNA]</scope>
    <source>
        <strain evidence="4">Liverpool</strain>
    </source>
</reference>
<proteinExistence type="predicted"/>
<dbReference type="AlphaFoldDB" id="F0VA58"/>